<dbReference type="CDD" id="cd21936">
    <property type="entry name" value="ZIP_TSC22D"/>
    <property type="match status" value="1"/>
</dbReference>
<feature type="region of interest" description="Disordered" evidence="9">
    <location>
        <begin position="158"/>
        <end position="180"/>
    </location>
</feature>
<comment type="similarity">
    <text evidence="3">Belongs to the TSC-22/Dip/Bun family.</text>
</comment>
<keyword evidence="10" id="KW-0732">Signal</keyword>
<dbReference type="GO" id="GO:0005634">
    <property type="term" value="C:nucleus"/>
    <property type="evidence" value="ECO:0007669"/>
    <property type="project" value="UniProtKB-SubCell"/>
</dbReference>
<feature type="coiled-coil region" evidence="8">
    <location>
        <begin position="117"/>
        <end position="151"/>
    </location>
</feature>
<dbReference type="PANTHER" id="PTHR46745:SF1">
    <property type="entry name" value="TSC22 DOMAIN FAMILY PROTEIN 1"/>
    <property type="match status" value="1"/>
</dbReference>
<evidence type="ECO:0000256" key="6">
    <source>
        <dbReference type="ARBA" id="ARBA00023163"/>
    </source>
</evidence>
<accession>A0A9P0I5Z0</accession>
<dbReference type="AlphaFoldDB" id="A0A9P0I5Z0"/>
<evidence type="ECO:0000256" key="4">
    <source>
        <dbReference type="ARBA" id="ARBA00022490"/>
    </source>
</evidence>
<name>A0A9P0I5Z0_SPOLI</name>
<evidence type="ECO:0000313" key="11">
    <source>
        <dbReference type="EMBL" id="CAH1639498.1"/>
    </source>
</evidence>
<dbReference type="InterPro" id="IPR000580">
    <property type="entry name" value="TSC22/Bun"/>
</dbReference>
<dbReference type="Pfam" id="PF01166">
    <property type="entry name" value="TSC22"/>
    <property type="match status" value="1"/>
</dbReference>
<dbReference type="GO" id="GO:0005829">
    <property type="term" value="C:cytosol"/>
    <property type="evidence" value="ECO:0007669"/>
    <property type="project" value="TreeGrafter"/>
</dbReference>
<feature type="compositionally biased region" description="Pro residues" evidence="9">
    <location>
        <begin position="169"/>
        <end position="180"/>
    </location>
</feature>
<evidence type="ECO:0000256" key="2">
    <source>
        <dbReference type="ARBA" id="ARBA00004496"/>
    </source>
</evidence>
<evidence type="ECO:0000256" key="10">
    <source>
        <dbReference type="SAM" id="SignalP"/>
    </source>
</evidence>
<keyword evidence="6" id="KW-0804">Transcription</keyword>
<dbReference type="Proteomes" id="UP001153321">
    <property type="component" value="Chromosome 2"/>
</dbReference>
<evidence type="ECO:0000256" key="9">
    <source>
        <dbReference type="SAM" id="MobiDB-lite"/>
    </source>
</evidence>
<evidence type="ECO:0000256" key="7">
    <source>
        <dbReference type="ARBA" id="ARBA00023242"/>
    </source>
</evidence>
<evidence type="ECO:0000256" key="5">
    <source>
        <dbReference type="ARBA" id="ARBA00023015"/>
    </source>
</evidence>
<feature type="chain" id="PRO_5040428238" evidence="10">
    <location>
        <begin position="23"/>
        <end position="180"/>
    </location>
</feature>
<dbReference type="SUPFAM" id="SSF58026">
    <property type="entry name" value="Delta-sleep-inducing peptide immunoreactive peptide"/>
    <property type="match status" value="1"/>
</dbReference>
<dbReference type="GO" id="GO:0006357">
    <property type="term" value="P:regulation of transcription by RNA polymerase II"/>
    <property type="evidence" value="ECO:0007669"/>
    <property type="project" value="InterPro"/>
</dbReference>
<proteinExistence type="inferred from homology"/>
<dbReference type="GO" id="GO:0043066">
    <property type="term" value="P:negative regulation of apoptotic process"/>
    <property type="evidence" value="ECO:0007669"/>
    <property type="project" value="TreeGrafter"/>
</dbReference>
<dbReference type="Gene3D" id="1.20.5.490">
    <property type="entry name" value="Single helix bin"/>
    <property type="match status" value="1"/>
</dbReference>
<dbReference type="EMBL" id="LR824533">
    <property type="protein sequence ID" value="CAH1639498.1"/>
    <property type="molecule type" value="Genomic_DNA"/>
</dbReference>
<keyword evidence="12" id="KW-1185">Reference proteome</keyword>
<feature type="signal peptide" evidence="10">
    <location>
        <begin position="1"/>
        <end position="22"/>
    </location>
</feature>
<feature type="region of interest" description="Disordered" evidence="9">
    <location>
        <begin position="52"/>
        <end position="76"/>
    </location>
</feature>
<dbReference type="InterPro" id="IPR047862">
    <property type="entry name" value="TSC22/BUN_CS"/>
</dbReference>
<evidence type="ECO:0000313" key="12">
    <source>
        <dbReference type="Proteomes" id="UP001153321"/>
    </source>
</evidence>
<dbReference type="PANTHER" id="PTHR46745">
    <property type="entry name" value="TSC22 DOMAIN FAMILY PROTEIN 1"/>
    <property type="match status" value="1"/>
</dbReference>
<sequence length="180" mass="19898">MQRPSQWLLASWLRLIEVYVFTSVCSAVESKRVRMVQKLMAELKVLVGQRAPAGGAAPAPSPSPPTQQQQQQYTRRDLKQNLHRHMSIVLDSASGTSAVAIDNKIEQAMDLVKSHLMFAVREEVEVLKERIAELMERINQLEVENTYLRAHASQDTLAQLPAAAGTKPPAAPQGPQPPVS</sequence>
<evidence type="ECO:0000256" key="8">
    <source>
        <dbReference type="SAM" id="Coils"/>
    </source>
</evidence>
<keyword evidence="5" id="KW-0805">Transcription regulation</keyword>
<keyword evidence="4" id="KW-0963">Cytoplasm</keyword>
<protein>
    <submittedName>
        <fullName evidence="11">Uncharacterized protein</fullName>
    </submittedName>
</protein>
<comment type="subcellular location">
    <subcellularLocation>
        <location evidence="2">Cytoplasm</location>
    </subcellularLocation>
    <subcellularLocation>
        <location evidence="1">Nucleus</location>
    </subcellularLocation>
</comment>
<organism evidence="11 12">
    <name type="scientific">Spodoptera littoralis</name>
    <name type="common">Egyptian cotton leafworm</name>
    <dbReference type="NCBI Taxonomy" id="7109"/>
    <lineage>
        <taxon>Eukaryota</taxon>
        <taxon>Metazoa</taxon>
        <taxon>Ecdysozoa</taxon>
        <taxon>Arthropoda</taxon>
        <taxon>Hexapoda</taxon>
        <taxon>Insecta</taxon>
        <taxon>Pterygota</taxon>
        <taxon>Neoptera</taxon>
        <taxon>Endopterygota</taxon>
        <taxon>Lepidoptera</taxon>
        <taxon>Glossata</taxon>
        <taxon>Ditrysia</taxon>
        <taxon>Noctuoidea</taxon>
        <taxon>Noctuidae</taxon>
        <taxon>Amphipyrinae</taxon>
        <taxon>Spodoptera</taxon>
    </lineage>
</organism>
<keyword evidence="7" id="KW-0539">Nucleus</keyword>
<reference evidence="11" key="1">
    <citation type="submission" date="2022-02" db="EMBL/GenBank/DDBJ databases">
        <authorList>
            <person name="King R."/>
        </authorList>
    </citation>
    <scope>NUCLEOTIDE SEQUENCE</scope>
</reference>
<dbReference type="GO" id="GO:0008284">
    <property type="term" value="P:positive regulation of cell population proliferation"/>
    <property type="evidence" value="ECO:0007669"/>
    <property type="project" value="TreeGrafter"/>
</dbReference>
<evidence type="ECO:0000256" key="1">
    <source>
        <dbReference type="ARBA" id="ARBA00004123"/>
    </source>
</evidence>
<keyword evidence="8" id="KW-0175">Coiled coil</keyword>
<evidence type="ECO:0000256" key="3">
    <source>
        <dbReference type="ARBA" id="ARBA00007908"/>
    </source>
</evidence>
<dbReference type="PROSITE" id="PS01289">
    <property type="entry name" value="TSC22"/>
    <property type="match status" value="1"/>
</dbReference>
<gene>
    <name evidence="11" type="ORF">SPLIT_LOCUS4855</name>
</gene>